<dbReference type="InterPro" id="IPR011010">
    <property type="entry name" value="DNA_brk_join_enz"/>
</dbReference>
<name>A0A645ETK3_9ZZZZ</name>
<evidence type="ECO:0000256" key="1">
    <source>
        <dbReference type="ARBA" id="ARBA00023125"/>
    </source>
</evidence>
<dbReference type="InterPro" id="IPR044068">
    <property type="entry name" value="CB"/>
</dbReference>
<gene>
    <name evidence="3" type="ORF">SDC9_152427</name>
</gene>
<reference evidence="3" key="1">
    <citation type="submission" date="2019-08" db="EMBL/GenBank/DDBJ databases">
        <authorList>
            <person name="Kucharzyk K."/>
            <person name="Murdoch R.W."/>
            <person name="Higgins S."/>
            <person name="Loffler F."/>
        </authorList>
    </citation>
    <scope>NUCLEOTIDE SEQUENCE</scope>
</reference>
<dbReference type="InterPro" id="IPR010998">
    <property type="entry name" value="Integrase_recombinase_N"/>
</dbReference>
<evidence type="ECO:0000259" key="2">
    <source>
        <dbReference type="PROSITE" id="PS51900"/>
    </source>
</evidence>
<feature type="domain" description="Core-binding (CB)" evidence="2">
    <location>
        <begin position="1"/>
        <end position="80"/>
    </location>
</feature>
<comment type="caution">
    <text evidence="3">The sequence shown here is derived from an EMBL/GenBank/DDBJ whole genome shotgun (WGS) entry which is preliminary data.</text>
</comment>
<keyword evidence="1" id="KW-0238">DNA-binding</keyword>
<dbReference type="GO" id="GO:0015074">
    <property type="term" value="P:DNA integration"/>
    <property type="evidence" value="ECO:0007669"/>
    <property type="project" value="InterPro"/>
</dbReference>
<dbReference type="PROSITE" id="PS51900">
    <property type="entry name" value="CB"/>
    <property type="match status" value="1"/>
</dbReference>
<dbReference type="AlphaFoldDB" id="A0A645ETK3"/>
<dbReference type="Gene3D" id="1.10.150.130">
    <property type="match status" value="1"/>
</dbReference>
<dbReference type="GO" id="GO:0003677">
    <property type="term" value="F:DNA binding"/>
    <property type="evidence" value="ECO:0007669"/>
    <property type="project" value="UniProtKB-KW"/>
</dbReference>
<accession>A0A645ETK3</accession>
<proteinExistence type="predicted"/>
<evidence type="ECO:0000313" key="3">
    <source>
        <dbReference type="EMBL" id="MPN05177.1"/>
    </source>
</evidence>
<sequence length="133" mass="15722">MNQLIEKMTDYMQLRGFSPKTIYAYTSHVKRFEEHFEKHPARMGEKQVHQYLLHVISQGISSSYANGCYSALRFLYETTMSKDWNMKNIPRSKKQSKLPIVRSLQEVLSLFNAVSKYYQLTLHNPSLKRNRSK</sequence>
<dbReference type="SUPFAM" id="SSF56349">
    <property type="entry name" value="DNA breaking-rejoining enzymes"/>
    <property type="match status" value="1"/>
</dbReference>
<dbReference type="InterPro" id="IPR004107">
    <property type="entry name" value="Integrase_SAM-like_N"/>
</dbReference>
<protein>
    <recommendedName>
        <fullName evidence="2">Core-binding (CB) domain-containing protein</fullName>
    </recommendedName>
</protein>
<organism evidence="3">
    <name type="scientific">bioreactor metagenome</name>
    <dbReference type="NCBI Taxonomy" id="1076179"/>
    <lineage>
        <taxon>unclassified sequences</taxon>
        <taxon>metagenomes</taxon>
        <taxon>ecological metagenomes</taxon>
    </lineage>
</organism>
<dbReference type="EMBL" id="VSSQ01051090">
    <property type="protein sequence ID" value="MPN05177.1"/>
    <property type="molecule type" value="Genomic_DNA"/>
</dbReference>
<dbReference type="Pfam" id="PF13495">
    <property type="entry name" value="Phage_int_SAM_4"/>
    <property type="match status" value="1"/>
</dbReference>